<dbReference type="Proteomes" id="UP000307380">
    <property type="component" value="Unassembled WGS sequence"/>
</dbReference>
<protein>
    <submittedName>
        <fullName evidence="5">Pyrimidine reductase family protein</fullName>
    </submittedName>
</protein>
<dbReference type="GO" id="GO:0008703">
    <property type="term" value="F:5-amino-6-(5-phosphoribosylamino)uracil reductase activity"/>
    <property type="evidence" value="ECO:0007669"/>
    <property type="project" value="InterPro"/>
</dbReference>
<keyword evidence="3" id="KW-0560">Oxidoreductase</keyword>
<dbReference type="InterPro" id="IPR024072">
    <property type="entry name" value="DHFR-like_dom_sf"/>
</dbReference>
<evidence type="ECO:0000256" key="1">
    <source>
        <dbReference type="ARBA" id="ARBA00005104"/>
    </source>
</evidence>
<keyword evidence="2" id="KW-0521">NADP</keyword>
<dbReference type="OrthoDB" id="5243299at2"/>
<evidence type="ECO:0000313" key="6">
    <source>
        <dbReference type="Proteomes" id="UP000307380"/>
    </source>
</evidence>
<accession>A0A4S4FYN5</accession>
<comment type="pathway">
    <text evidence="1">Cofactor biosynthesis; riboflavin biosynthesis.</text>
</comment>
<dbReference type="AlphaFoldDB" id="A0A4S4FYN5"/>
<dbReference type="PANTHER" id="PTHR38011">
    <property type="entry name" value="DIHYDROFOLATE REDUCTASE FAMILY PROTEIN (AFU_ORTHOLOGUE AFUA_8G06820)"/>
    <property type="match status" value="1"/>
</dbReference>
<dbReference type="Gene3D" id="3.40.430.10">
    <property type="entry name" value="Dihydrofolate Reductase, subunit A"/>
    <property type="match status" value="1"/>
</dbReference>
<dbReference type="GO" id="GO:0009231">
    <property type="term" value="P:riboflavin biosynthetic process"/>
    <property type="evidence" value="ECO:0007669"/>
    <property type="project" value="InterPro"/>
</dbReference>
<reference evidence="5 6" key="1">
    <citation type="submission" date="2019-04" db="EMBL/GenBank/DDBJ databases">
        <authorList>
            <person name="Jiang L."/>
        </authorList>
    </citation>
    <scope>NUCLEOTIDE SEQUENCE [LARGE SCALE GENOMIC DNA]</scope>
    <source>
        <strain evidence="5 6">YIM 131861</strain>
    </source>
</reference>
<comment type="caution">
    <text evidence="5">The sequence shown here is derived from an EMBL/GenBank/DDBJ whole genome shotgun (WGS) entry which is preliminary data.</text>
</comment>
<dbReference type="Pfam" id="PF01872">
    <property type="entry name" value="RibD_C"/>
    <property type="match status" value="1"/>
</dbReference>
<name>A0A4S4FYN5_9MICO</name>
<dbReference type="EMBL" id="SSSN01000003">
    <property type="protein sequence ID" value="THG35744.1"/>
    <property type="molecule type" value="Genomic_DNA"/>
</dbReference>
<evidence type="ECO:0000259" key="4">
    <source>
        <dbReference type="Pfam" id="PF01872"/>
    </source>
</evidence>
<proteinExistence type="predicted"/>
<dbReference type="InterPro" id="IPR002734">
    <property type="entry name" value="RibDG_C"/>
</dbReference>
<organism evidence="5 6">
    <name type="scientific">Orlajensenia flava</name>
    <dbReference type="NCBI Taxonomy" id="2565934"/>
    <lineage>
        <taxon>Bacteria</taxon>
        <taxon>Bacillati</taxon>
        <taxon>Actinomycetota</taxon>
        <taxon>Actinomycetes</taxon>
        <taxon>Micrococcales</taxon>
        <taxon>Microbacteriaceae</taxon>
        <taxon>Orlajensenia</taxon>
    </lineage>
</organism>
<feature type="domain" description="Bacterial bifunctional deaminase-reductase C-terminal" evidence="4">
    <location>
        <begin position="23"/>
        <end position="214"/>
    </location>
</feature>
<dbReference type="SUPFAM" id="SSF53597">
    <property type="entry name" value="Dihydrofolate reductase-like"/>
    <property type="match status" value="1"/>
</dbReference>
<dbReference type="InterPro" id="IPR050765">
    <property type="entry name" value="Riboflavin_Biosynth_HTPR"/>
</dbReference>
<dbReference type="PANTHER" id="PTHR38011:SF7">
    <property type="entry name" value="2,5-DIAMINO-6-RIBOSYLAMINO-4(3H)-PYRIMIDINONE 5'-PHOSPHATE REDUCTASE"/>
    <property type="match status" value="1"/>
</dbReference>
<evidence type="ECO:0000256" key="2">
    <source>
        <dbReference type="ARBA" id="ARBA00022857"/>
    </source>
</evidence>
<evidence type="ECO:0000313" key="5">
    <source>
        <dbReference type="EMBL" id="THG35744.1"/>
    </source>
</evidence>
<gene>
    <name evidence="5" type="ORF">E6C70_06860</name>
</gene>
<keyword evidence="6" id="KW-1185">Reference proteome</keyword>
<sequence length="224" mass="23860">MTMSMLERDDLLTAYAVPDRETPRVRMNFVSSIDGSATLHDRSGGLGDEDDQRIMGVLRELADVVLVGAGTVRAEGYSGLDRPLAVVSSSLDLDARSELFTKAKAPVMILTHDGVPRARREALDAVADVISCGSASVDLHRALVALAERGLTQVLCEGGPHLFGDLVSADLVDELCLTLSPVVVGGTAGRIVRGAPEAARRMRLLHALPSEAGMLFLRYARAEV</sequence>
<evidence type="ECO:0000256" key="3">
    <source>
        <dbReference type="ARBA" id="ARBA00023002"/>
    </source>
</evidence>